<dbReference type="Gene3D" id="1.25.40.10">
    <property type="entry name" value="Tetratricopeptide repeat domain"/>
    <property type="match status" value="1"/>
</dbReference>
<dbReference type="Gene3D" id="1.10.10.10">
    <property type="entry name" value="Winged helix-like DNA-binding domain superfamily/Winged helix DNA-binding domain"/>
    <property type="match status" value="1"/>
</dbReference>
<evidence type="ECO:0000313" key="6">
    <source>
        <dbReference type="Proteomes" id="UP000326912"/>
    </source>
</evidence>
<dbReference type="AlphaFoldDB" id="A0A5J4KZ73"/>
<dbReference type="InterPro" id="IPR016032">
    <property type="entry name" value="Sig_transdc_resp-reg_C-effctor"/>
</dbReference>
<dbReference type="PRINTS" id="PR00038">
    <property type="entry name" value="HTHLUXR"/>
</dbReference>
<dbReference type="InterPro" id="IPR041617">
    <property type="entry name" value="TPR_MalT"/>
</dbReference>
<evidence type="ECO:0000256" key="3">
    <source>
        <dbReference type="ARBA" id="ARBA00023163"/>
    </source>
</evidence>
<dbReference type="Proteomes" id="UP000326912">
    <property type="component" value="Unassembled WGS sequence"/>
</dbReference>
<dbReference type="PROSITE" id="PS50043">
    <property type="entry name" value="HTH_LUXR_2"/>
    <property type="match status" value="1"/>
</dbReference>
<reference evidence="5 6" key="1">
    <citation type="submission" date="2019-10" db="EMBL/GenBank/DDBJ databases">
        <title>Dictyobacter vulcani sp. nov., within the class Ktedonobacteria, isolated from soil of volcanic Mt. Zao.</title>
        <authorList>
            <person name="Zheng Y."/>
            <person name="Wang C.M."/>
            <person name="Sakai Y."/>
            <person name="Abe K."/>
            <person name="Yokota A."/>
            <person name="Yabe S."/>
        </authorList>
    </citation>
    <scope>NUCLEOTIDE SEQUENCE [LARGE SCALE GENOMIC DNA]</scope>
    <source>
        <strain evidence="5 6">W12</strain>
    </source>
</reference>
<gene>
    <name evidence="5" type="ORF">KDW_55710</name>
</gene>
<evidence type="ECO:0000256" key="2">
    <source>
        <dbReference type="ARBA" id="ARBA00023125"/>
    </source>
</evidence>
<evidence type="ECO:0000313" key="5">
    <source>
        <dbReference type="EMBL" id="GER91409.1"/>
    </source>
</evidence>
<dbReference type="Pfam" id="PF17874">
    <property type="entry name" value="TPR_MalT"/>
    <property type="match status" value="1"/>
</dbReference>
<dbReference type="GO" id="GO:0003677">
    <property type="term" value="F:DNA binding"/>
    <property type="evidence" value="ECO:0007669"/>
    <property type="project" value="UniProtKB-KW"/>
</dbReference>
<sequence length="276" mass="31641">MLGYIGLIYIMHARGESEDVWSLFNEAENLVRQASFTRGHDFLREVRAHLNAIEGNFNPLLCWAQESNLNPADEPETVDKDEYYLLAQALIVRNEFDSALHLLDRLLAQARHEQRYGDVIRFLLSMARIYELQGKHESSLKTLEEALILAEPQNYLRTFSDEGMPVAVLLKKLRRTYQQRMLPTPPNIAGYLNRLLKSCKHEVANQDTPQVVTQQLSKRELEVLRLLAAGSSNQEMAEKMIIGLNTVKTHLSNIYGKLGVRNRIQAVTHARELHIL</sequence>
<dbReference type="SMART" id="SM00421">
    <property type="entry name" value="HTH_LUXR"/>
    <property type="match status" value="1"/>
</dbReference>
<comment type="caution">
    <text evidence="5">The sequence shown here is derived from an EMBL/GenBank/DDBJ whole genome shotgun (WGS) entry which is preliminary data.</text>
</comment>
<keyword evidence="2" id="KW-0238">DNA-binding</keyword>
<evidence type="ECO:0000256" key="1">
    <source>
        <dbReference type="ARBA" id="ARBA00023015"/>
    </source>
</evidence>
<dbReference type="SUPFAM" id="SSF46894">
    <property type="entry name" value="C-terminal effector domain of the bipartite response regulators"/>
    <property type="match status" value="1"/>
</dbReference>
<name>A0A5J4KZ73_9CHLR</name>
<dbReference type="SUPFAM" id="SSF48452">
    <property type="entry name" value="TPR-like"/>
    <property type="match status" value="1"/>
</dbReference>
<organism evidence="5 6">
    <name type="scientific">Dictyobacter vulcani</name>
    <dbReference type="NCBI Taxonomy" id="2607529"/>
    <lineage>
        <taxon>Bacteria</taxon>
        <taxon>Bacillati</taxon>
        <taxon>Chloroflexota</taxon>
        <taxon>Ktedonobacteria</taxon>
        <taxon>Ktedonobacterales</taxon>
        <taxon>Dictyobacteraceae</taxon>
        <taxon>Dictyobacter</taxon>
    </lineage>
</organism>
<dbReference type="InterPro" id="IPR000792">
    <property type="entry name" value="Tscrpt_reg_LuxR_C"/>
</dbReference>
<keyword evidence="1" id="KW-0805">Transcription regulation</keyword>
<accession>A0A5J4KZ73</accession>
<keyword evidence="3" id="KW-0804">Transcription</keyword>
<dbReference type="Pfam" id="PF00196">
    <property type="entry name" value="GerE"/>
    <property type="match status" value="1"/>
</dbReference>
<dbReference type="PANTHER" id="PTHR44688">
    <property type="entry name" value="DNA-BINDING TRANSCRIPTIONAL ACTIVATOR DEVR_DOSR"/>
    <property type="match status" value="1"/>
</dbReference>
<dbReference type="EMBL" id="BKZW01000003">
    <property type="protein sequence ID" value="GER91409.1"/>
    <property type="molecule type" value="Genomic_DNA"/>
</dbReference>
<dbReference type="CDD" id="cd06170">
    <property type="entry name" value="LuxR_C_like"/>
    <property type="match status" value="1"/>
</dbReference>
<proteinExistence type="predicted"/>
<protein>
    <recommendedName>
        <fullName evidence="4">HTH luxR-type domain-containing protein</fullName>
    </recommendedName>
</protein>
<keyword evidence="6" id="KW-1185">Reference proteome</keyword>
<dbReference type="InterPro" id="IPR036388">
    <property type="entry name" value="WH-like_DNA-bd_sf"/>
</dbReference>
<dbReference type="PANTHER" id="PTHR44688:SF16">
    <property type="entry name" value="DNA-BINDING TRANSCRIPTIONAL ACTIVATOR DEVR_DOSR"/>
    <property type="match status" value="1"/>
</dbReference>
<evidence type="ECO:0000259" key="4">
    <source>
        <dbReference type="PROSITE" id="PS50043"/>
    </source>
</evidence>
<feature type="domain" description="HTH luxR-type" evidence="4">
    <location>
        <begin position="209"/>
        <end position="274"/>
    </location>
</feature>
<dbReference type="InterPro" id="IPR011990">
    <property type="entry name" value="TPR-like_helical_dom_sf"/>
</dbReference>
<dbReference type="GO" id="GO:0006355">
    <property type="term" value="P:regulation of DNA-templated transcription"/>
    <property type="evidence" value="ECO:0007669"/>
    <property type="project" value="InterPro"/>
</dbReference>